<dbReference type="SUPFAM" id="SSF81383">
    <property type="entry name" value="F-box domain"/>
    <property type="match status" value="1"/>
</dbReference>
<gene>
    <name evidence="2" type="ORF">TSUD_120080</name>
</gene>
<dbReference type="CDD" id="cd22160">
    <property type="entry name" value="F-box_AtFBL13-like"/>
    <property type="match status" value="1"/>
</dbReference>
<proteinExistence type="predicted"/>
<sequence length="375" mass="42890">MKKQRQHKNGGNKQKKNKDIISDLPECILFHILSFLDTKYAVQTCTLSKRWKDLWKRVPTLTLNSSSFALSRCRKNLKVFSKFVSWILSKRNVSTALHMLNFDRAGLVESHLLKRIVKYAVSHHVQRLLINVTCDIQHLPSCFFSCHTLTSLDLYVAHRKRGQLTLFPNSLNLPALTSLSLHQFAFGVSDNGRVEPFSTFNRLNSLIIDRCKVLDAQILCISSATLTNLTLQSNNYSLESYREIELSIPSLYACPKNIDADGNLKIAEPSVLLSWLVELTHIRSLTVPSTTFQVLSRVPDLLKLIFPSLYNMKSLEVKMKPLSHYSFEVRIDAKLAQLPTRSQEEVSKIIEAFKFVSLIILVVTVNFWLQNDLQQ</sequence>
<dbReference type="Pfam" id="PF00646">
    <property type="entry name" value="F-box"/>
    <property type="match status" value="1"/>
</dbReference>
<protein>
    <recommendedName>
        <fullName evidence="1">F-box domain-containing protein</fullName>
    </recommendedName>
</protein>
<dbReference type="SMART" id="SM00256">
    <property type="entry name" value="FBOX"/>
    <property type="match status" value="1"/>
</dbReference>
<dbReference type="AlphaFoldDB" id="A0A1B5Z7C1"/>
<reference evidence="3" key="1">
    <citation type="journal article" date="2017" name="Front. Plant Sci.">
        <title>Climate Clever Clovers: New Paradigm to Reduce the Environmental Footprint of Ruminants by Breeding Low Methanogenic Forages Utilizing Haplotype Variation.</title>
        <authorList>
            <person name="Kaur P."/>
            <person name="Appels R."/>
            <person name="Bayer P.E."/>
            <person name="Keeble-Gagnere G."/>
            <person name="Wang J."/>
            <person name="Hirakawa H."/>
            <person name="Shirasawa K."/>
            <person name="Vercoe P."/>
            <person name="Stefanova K."/>
            <person name="Durmic Z."/>
            <person name="Nichols P."/>
            <person name="Revell C."/>
            <person name="Isobe S.N."/>
            <person name="Edwards D."/>
            <person name="Erskine W."/>
        </authorList>
    </citation>
    <scope>NUCLEOTIDE SEQUENCE [LARGE SCALE GENOMIC DNA]</scope>
    <source>
        <strain evidence="3">cv. Daliak</strain>
    </source>
</reference>
<dbReference type="InterPro" id="IPR036047">
    <property type="entry name" value="F-box-like_dom_sf"/>
</dbReference>
<dbReference type="SUPFAM" id="SSF52047">
    <property type="entry name" value="RNI-like"/>
    <property type="match status" value="1"/>
</dbReference>
<dbReference type="PANTHER" id="PTHR32212">
    <property type="entry name" value="CYCLIN-LIKE F-BOX"/>
    <property type="match status" value="1"/>
</dbReference>
<evidence type="ECO:0000313" key="2">
    <source>
        <dbReference type="EMBL" id="GAU10009.1"/>
    </source>
</evidence>
<dbReference type="PANTHER" id="PTHR32212:SF269">
    <property type="entry name" value="F-BOX_RNI_FBD-LIKE DOMAIN PROTEIN"/>
    <property type="match status" value="1"/>
</dbReference>
<dbReference type="Proteomes" id="UP000242715">
    <property type="component" value="Unassembled WGS sequence"/>
</dbReference>
<dbReference type="OrthoDB" id="1848700at2759"/>
<feature type="domain" description="F-box" evidence="1">
    <location>
        <begin position="18"/>
        <end position="54"/>
    </location>
</feature>
<evidence type="ECO:0000313" key="3">
    <source>
        <dbReference type="Proteomes" id="UP000242715"/>
    </source>
</evidence>
<comment type="caution">
    <text evidence="2">The sequence shown here is derived from an EMBL/GenBank/DDBJ whole genome shotgun (WGS) entry which is preliminary data.</text>
</comment>
<organism evidence="2 3">
    <name type="scientific">Trifolium subterraneum</name>
    <name type="common">Subterranean clover</name>
    <dbReference type="NCBI Taxonomy" id="3900"/>
    <lineage>
        <taxon>Eukaryota</taxon>
        <taxon>Viridiplantae</taxon>
        <taxon>Streptophyta</taxon>
        <taxon>Embryophyta</taxon>
        <taxon>Tracheophyta</taxon>
        <taxon>Spermatophyta</taxon>
        <taxon>Magnoliopsida</taxon>
        <taxon>eudicotyledons</taxon>
        <taxon>Gunneridae</taxon>
        <taxon>Pentapetalae</taxon>
        <taxon>rosids</taxon>
        <taxon>fabids</taxon>
        <taxon>Fabales</taxon>
        <taxon>Fabaceae</taxon>
        <taxon>Papilionoideae</taxon>
        <taxon>50 kb inversion clade</taxon>
        <taxon>NPAAA clade</taxon>
        <taxon>Hologalegina</taxon>
        <taxon>IRL clade</taxon>
        <taxon>Trifolieae</taxon>
        <taxon>Trifolium</taxon>
    </lineage>
</organism>
<dbReference type="EMBL" id="BCLP01035228">
    <property type="protein sequence ID" value="GAU10009.1"/>
    <property type="molecule type" value="Genomic_DNA"/>
</dbReference>
<accession>A0A1B5Z7C1</accession>
<name>A0A1B5Z7C1_TRISU</name>
<evidence type="ECO:0000259" key="1">
    <source>
        <dbReference type="PROSITE" id="PS50181"/>
    </source>
</evidence>
<keyword evidence="3" id="KW-1185">Reference proteome</keyword>
<dbReference type="InterPro" id="IPR001810">
    <property type="entry name" value="F-box_dom"/>
</dbReference>
<dbReference type="Gene3D" id="1.20.1280.50">
    <property type="match status" value="1"/>
</dbReference>
<dbReference type="PROSITE" id="PS50181">
    <property type="entry name" value="FBOX"/>
    <property type="match status" value="1"/>
</dbReference>
<dbReference type="InterPro" id="IPR053781">
    <property type="entry name" value="F-box_AtFBL13-like"/>
</dbReference>